<feature type="domain" description="C3H1-type" evidence="6">
    <location>
        <begin position="32"/>
        <end position="60"/>
    </location>
</feature>
<feature type="zinc finger region" description="C3H1-type" evidence="5">
    <location>
        <begin position="78"/>
        <end position="106"/>
    </location>
</feature>
<evidence type="ECO:0000256" key="5">
    <source>
        <dbReference type="PROSITE-ProRule" id="PRU00723"/>
    </source>
</evidence>
<name>A0A2Z7BUG7_9LAMI</name>
<feature type="zinc finger region" description="C3H1-type" evidence="5">
    <location>
        <begin position="231"/>
        <end position="259"/>
    </location>
</feature>
<dbReference type="Gene3D" id="2.30.30.1190">
    <property type="match status" value="3"/>
</dbReference>
<dbReference type="OrthoDB" id="411372at2759"/>
<evidence type="ECO:0000256" key="1">
    <source>
        <dbReference type="ARBA" id="ARBA00022723"/>
    </source>
</evidence>
<dbReference type="PANTHER" id="PTHR12506">
    <property type="entry name" value="PROTEIN PHOSPHATASE RELATED"/>
    <property type="match status" value="1"/>
</dbReference>
<dbReference type="SUPFAM" id="SSF90229">
    <property type="entry name" value="CCCH zinc finger"/>
    <property type="match status" value="4"/>
</dbReference>
<dbReference type="AlphaFoldDB" id="A0A2Z7BUG7"/>
<dbReference type="GO" id="GO:0008270">
    <property type="term" value="F:zinc ion binding"/>
    <property type="evidence" value="ECO:0007669"/>
    <property type="project" value="UniProtKB-KW"/>
</dbReference>
<evidence type="ECO:0000259" key="6">
    <source>
        <dbReference type="PROSITE" id="PS50103"/>
    </source>
</evidence>
<evidence type="ECO:0000313" key="8">
    <source>
        <dbReference type="Proteomes" id="UP000250235"/>
    </source>
</evidence>
<accession>A0A2Z7BUG7</accession>
<dbReference type="EMBL" id="KV003997">
    <property type="protein sequence ID" value="KZV35887.1"/>
    <property type="molecule type" value="Genomic_DNA"/>
</dbReference>
<evidence type="ECO:0000256" key="3">
    <source>
        <dbReference type="ARBA" id="ARBA00022833"/>
    </source>
</evidence>
<dbReference type="GO" id="GO:0003729">
    <property type="term" value="F:mRNA binding"/>
    <property type="evidence" value="ECO:0007669"/>
    <property type="project" value="TreeGrafter"/>
</dbReference>
<dbReference type="Pfam" id="PF00642">
    <property type="entry name" value="zf-CCCH"/>
    <property type="match status" value="5"/>
</dbReference>
<keyword evidence="3 5" id="KW-0862">Zinc</keyword>
<gene>
    <name evidence="7" type="ORF">F511_19979</name>
</gene>
<dbReference type="SMART" id="SM00356">
    <property type="entry name" value="ZnF_C3H1"/>
    <property type="match status" value="5"/>
</dbReference>
<keyword evidence="1 5" id="KW-0479">Metal-binding</keyword>
<dbReference type="InterPro" id="IPR050974">
    <property type="entry name" value="Plant_ZF_CCCH"/>
</dbReference>
<dbReference type="GO" id="GO:0003677">
    <property type="term" value="F:DNA binding"/>
    <property type="evidence" value="ECO:0007669"/>
    <property type="project" value="UniProtKB-KW"/>
</dbReference>
<proteinExistence type="predicted"/>
<dbReference type="InterPro" id="IPR000571">
    <property type="entry name" value="Znf_CCCH"/>
</dbReference>
<feature type="domain" description="C3H1-type" evidence="6">
    <location>
        <begin position="231"/>
        <end position="259"/>
    </location>
</feature>
<feature type="zinc finger region" description="C3H1-type" evidence="5">
    <location>
        <begin position="1"/>
        <end position="19"/>
    </location>
</feature>
<organism evidence="7 8">
    <name type="scientific">Dorcoceras hygrometricum</name>
    <dbReference type="NCBI Taxonomy" id="472368"/>
    <lineage>
        <taxon>Eukaryota</taxon>
        <taxon>Viridiplantae</taxon>
        <taxon>Streptophyta</taxon>
        <taxon>Embryophyta</taxon>
        <taxon>Tracheophyta</taxon>
        <taxon>Spermatophyta</taxon>
        <taxon>Magnoliopsida</taxon>
        <taxon>eudicotyledons</taxon>
        <taxon>Gunneridae</taxon>
        <taxon>Pentapetalae</taxon>
        <taxon>asterids</taxon>
        <taxon>lamiids</taxon>
        <taxon>Lamiales</taxon>
        <taxon>Gesneriaceae</taxon>
        <taxon>Didymocarpoideae</taxon>
        <taxon>Trichosporeae</taxon>
        <taxon>Loxocarpinae</taxon>
        <taxon>Dorcoceras</taxon>
    </lineage>
</organism>
<feature type="domain" description="C3H1-type" evidence="6">
    <location>
        <begin position="1"/>
        <end position="19"/>
    </location>
</feature>
<evidence type="ECO:0000256" key="4">
    <source>
        <dbReference type="ARBA" id="ARBA00023125"/>
    </source>
</evidence>
<dbReference type="InterPro" id="IPR036855">
    <property type="entry name" value="Znf_CCCH_sf"/>
</dbReference>
<feature type="domain" description="C3H1-type" evidence="6">
    <location>
        <begin position="78"/>
        <end position="106"/>
    </location>
</feature>
<keyword evidence="2 5" id="KW-0863">Zinc-finger</keyword>
<reference evidence="7 8" key="1">
    <citation type="journal article" date="2015" name="Proc. Natl. Acad. Sci. U.S.A.">
        <title>The resurrection genome of Boea hygrometrica: A blueprint for survival of dehydration.</title>
        <authorList>
            <person name="Xiao L."/>
            <person name="Yang G."/>
            <person name="Zhang L."/>
            <person name="Yang X."/>
            <person name="Zhao S."/>
            <person name="Ji Z."/>
            <person name="Zhou Q."/>
            <person name="Hu M."/>
            <person name="Wang Y."/>
            <person name="Chen M."/>
            <person name="Xu Y."/>
            <person name="Jin H."/>
            <person name="Xiao X."/>
            <person name="Hu G."/>
            <person name="Bao F."/>
            <person name="Hu Y."/>
            <person name="Wan P."/>
            <person name="Li L."/>
            <person name="Deng X."/>
            <person name="Kuang T."/>
            <person name="Xiang C."/>
            <person name="Zhu J.K."/>
            <person name="Oliver M.J."/>
            <person name="He Y."/>
        </authorList>
    </citation>
    <scope>NUCLEOTIDE SEQUENCE [LARGE SCALE GENOMIC DNA]</scope>
    <source>
        <strain evidence="8">cv. XS01</strain>
    </source>
</reference>
<sequence length="333" mass="36155">MRTGSCGYGAKCRFHHPRDRGSDFGVAEYPERVGEPACQYYLRTGTCKFGASCKFNHPKNAGGSLNNVPLNIYGYPLRPGEKECSYYLKSGQCKFGATCKFDHPQPAGSAVPASVRPFYANVQSLSSVSPEQYNSSSTSYRVARPHLVPGSYVAGAYGPMLLHPGVVPISNWNPYPGQLSPTPSPGAQPSAGVTSMYGMSQLGSSAPAVTGAYSQLPSSSNIHKELQFPERPGQPNCNYYMRTGDCKYGSSCRYNHPPDWLISKTNCALSPMGLPLRPGMQACSFYLQNGHCKFGRTCKFDHPPIVKYSSASSYSEMPGTHAPYATVARYMQP</sequence>
<evidence type="ECO:0000256" key="2">
    <source>
        <dbReference type="ARBA" id="ARBA00022771"/>
    </source>
</evidence>
<dbReference type="Proteomes" id="UP000250235">
    <property type="component" value="Unassembled WGS sequence"/>
</dbReference>
<protein>
    <submittedName>
        <fullName evidence="7">Zinc finger C-x8-C-x5-C-x3-H type family protein</fullName>
    </submittedName>
</protein>
<feature type="zinc finger region" description="C3H1-type" evidence="5">
    <location>
        <begin position="32"/>
        <end position="60"/>
    </location>
</feature>
<dbReference type="PANTHER" id="PTHR12506:SF43">
    <property type="entry name" value="ZINC FINGER CCCH DOMAIN-CONTAINING PROTEIN 32"/>
    <property type="match status" value="1"/>
</dbReference>
<keyword evidence="8" id="KW-1185">Reference proteome</keyword>
<feature type="domain" description="C3H1-type" evidence="6">
    <location>
        <begin position="277"/>
        <end position="305"/>
    </location>
</feature>
<evidence type="ECO:0000313" key="7">
    <source>
        <dbReference type="EMBL" id="KZV35887.1"/>
    </source>
</evidence>
<dbReference type="PROSITE" id="PS50103">
    <property type="entry name" value="ZF_C3H1"/>
    <property type="match status" value="5"/>
</dbReference>
<feature type="zinc finger region" description="C3H1-type" evidence="5">
    <location>
        <begin position="277"/>
        <end position="305"/>
    </location>
</feature>
<keyword evidence="4" id="KW-0238">DNA-binding</keyword>
<dbReference type="Gene3D" id="4.10.1000.10">
    <property type="entry name" value="Zinc finger, CCCH-type"/>
    <property type="match status" value="1"/>
</dbReference>